<dbReference type="Gene3D" id="3.30.1120.10">
    <property type="match status" value="1"/>
</dbReference>
<evidence type="ECO:0000256" key="5">
    <source>
        <dbReference type="ARBA" id="ARBA00022801"/>
    </source>
</evidence>
<dbReference type="EMBL" id="FOXQ01000010">
    <property type="protein sequence ID" value="SFQ38294.1"/>
    <property type="molecule type" value="Genomic_DNA"/>
</dbReference>
<name>A0A1I5Y2D2_9BACT</name>
<keyword evidence="5" id="KW-0378">Hydrolase</keyword>
<dbReference type="PANTHER" id="PTHR42693">
    <property type="entry name" value="ARYLSULFATASE FAMILY MEMBER"/>
    <property type="match status" value="1"/>
</dbReference>
<dbReference type="AlphaFoldDB" id="A0A1I5Y2D2"/>
<keyword evidence="6" id="KW-0106">Calcium</keyword>
<feature type="domain" description="Sulfatase N-terminal" evidence="8">
    <location>
        <begin position="32"/>
        <end position="356"/>
    </location>
</feature>
<dbReference type="STRING" id="1465490.SAMN05444277_110102"/>
<feature type="chain" id="PRO_5011624886" evidence="7">
    <location>
        <begin position="23"/>
        <end position="476"/>
    </location>
</feature>
<gene>
    <name evidence="9" type="ORF">SAMN05444277_110102</name>
</gene>
<evidence type="ECO:0000256" key="2">
    <source>
        <dbReference type="ARBA" id="ARBA00008779"/>
    </source>
</evidence>
<dbReference type="Proteomes" id="UP000199031">
    <property type="component" value="Unassembled WGS sequence"/>
</dbReference>
<dbReference type="Pfam" id="PF00884">
    <property type="entry name" value="Sulfatase"/>
    <property type="match status" value="1"/>
</dbReference>
<dbReference type="CDD" id="cd16144">
    <property type="entry name" value="ARS_like"/>
    <property type="match status" value="1"/>
</dbReference>
<evidence type="ECO:0000313" key="9">
    <source>
        <dbReference type="EMBL" id="SFQ38294.1"/>
    </source>
</evidence>
<dbReference type="InterPro" id="IPR050738">
    <property type="entry name" value="Sulfatase"/>
</dbReference>
<sequence>MKKYMLVLLGAGFGLFFLQAHKPPENAEKGSPNFVFILTDDHGWTGVSSLMDNRYADSKSDYFETPNIDKLGNEGMRFSNGYAPDALCTPSRRSLQFGQNPVHTGNVLFKQNYSPKAKQWLTIPALLKSINPNYKTAHFGKWDLRADIYPEDLGYDESDGNTGNSNGDVMLDKKTKWSSLYLNNDPKKTETLTGRAINFMQRQAAAGNPFYLQVSYYATHVDIQTKDSTYQHYLKKQKGKKHDNPGWAGMLADLDAGIGKLMAMIDQLRIDDNTYIFLMGDNGAVEFLPPVSNRLDHPSSFSKPMRNYPLRGGKWTLYEGGIRVPFMVKGPGIQPHTYSHIPVTGCDILPTISELAHNKKTLPGYLDGASFCAAFQHPESGVIKRKEDAFYFHRYASSYPHSAIIDSNYKLIKFWKTGKEELYDLNNDIGETNDLSAKMPGKFKQLNDKLMNYLQQVHAEILDTALNGKKQKGDDD</sequence>
<comment type="similarity">
    <text evidence="2">Belongs to the sulfatase family.</text>
</comment>
<evidence type="ECO:0000256" key="7">
    <source>
        <dbReference type="SAM" id="SignalP"/>
    </source>
</evidence>
<dbReference type="Gene3D" id="3.40.720.10">
    <property type="entry name" value="Alkaline Phosphatase, subunit A"/>
    <property type="match status" value="1"/>
</dbReference>
<dbReference type="RefSeq" id="WP_090660587.1">
    <property type="nucleotide sequence ID" value="NZ_FOXQ01000010.1"/>
</dbReference>
<dbReference type="OrthoDB" id="9803751at2"/>
<dbReference type="GO" id="GO:0046872">
    <property type="term" value="F:metal ion binding"/>
    <property type="evidence" value="ECO:0007669"/>
    <property type="project" value="UniProtKB-KW"/>
</dbReference>
<proteinExistence type="inferred from homology"/>
<evidence type="ECO:0000259" key="8">
    <source>
        <dbReference type="Pfam" id="PF00884"/>
    </source>
</evidence>
<evidence type="ECO:0000256" key="3">
    <source>
        <dbReference type="ARBA" id="ARBA00022723"/>
    </source>
</evidence>
<evidence type="ECO:0000256" key="6">
    <source>
        <dbReference type="ARBA" id="ARBA00022837"/>
    </source>
</evidence>
<comment type="cofactor">
    <cofactor evidence="1">
        <name>Ca(2+)</name>
        <dbReference type="ChEBI" id="CHEBI:29108"/>
    </cofactor>
</comment>
<dbReference type="InterPro" id="IPR000917">
    <property type="entry name" value="Sulfatase_N"/>
</dbReference>
<evidence type="ECO:0000256" key="1">
    <source>
        <dbReference type="ARBA" id="ARBA00001913"/>
    </source>
</evidence>
<protein>
    <submittedName>
        <fullName evidence="9">Arylsulfatase A</fullName>
    </submittedName>
</protein>
<reference evidence="9 10" key="1">
    <citation type="submission" date="2016-10" db="EMBL/GenBank/DDBJ databases">
        <authorList>
            <person name="de Groot N.N."/>
        </authorList>
    </citation>
    <scope>NUCLEOTIDE SEQUENCE [LARGE SCALE GENOMIC DNA]</scope>
    <source>
        <strain evidence="9 10">DSM 28286</strain>
    </source>
</reference>
<feature type="signal peptide" evidence="7">
    <location>
        <begin position="1"/>
        <end position="22"/>
    </location>
</feature>
<keyword evidence="3" id="KW-0479">Metal-binding</keyword>
<accession>A0A1I5Y2D2</accession>
<evidence type="ECO:0000256" key="4">
    <source>
        <dbReference type="ARBA" id="ARBA00022729"/>
    </source>
</evidence>
<keyword evidence="4 7" id="KW-0732">Signal</keyword>
<dbReference type="SUPFAM" id="SSF53649">
    <property type="entry name" value="Alkaline phosphatase-like"/>
    <property type="match status" value="1"/>
</dbReference>
<evidence type="ECO:0000313" key="10">
    <source>
        <dbReference type="Proteomes" id="UP000199031"/>
    </source>
</evidence>
<dbReference type="GO" id="GO:0004065">
    <property type="term" value="F:arylsulfatase activity"/>
    <property type="evidence" value="ECO:0007669"/>
    <property type="project" value="TreeGrafter"/>
</dbReference>
<keyword evidence="10" id="KW-1185">Reference proteome</keyword>
<organism evidence="9 10">
    <name type="scientific">Parafilimonas terrae</name>
    <dbReference type="NCBI Taxonomy" id="1465490"/>
    <lineage>
        <taxon>Bacteria</taxon>
        <taxon>Pseudomonadati</taxon>
        <taxon>Bacteroidota</taxon>
        <taxon>Chitinophagia</taxon>
        <taxon>Chitinophagales</taxon>
        <taxon>Chitinophagaceae</taxon>
        <taxon>Parafilimonas</taxon>
    </lineage>
</organism>
<dbReference type="InterPro" id="IPR017850">
    <property type="entry name" value="Alkaline_phosphatase_core_sf"/>
</dbReference>
<dbReference type="PANTHER" id="PTHR42693:SF42">
    <property type="entry name" value="ARYLSULFATASE G"/>
    <property type="match status" value="1"/>
</dbReference>